<protein>
    <submittedName>
        <fullName evidence="2">Uncharacterized protein</fullName>
    </submittedName>
</protein>
<dbReference type="AlphaFoldDB" id="A0A540LQ82"/>
<evidence type="ECO:0000313" key="2">
    <source>
        <dbReference type="EMBL" id="TQD88646.1"/>
    </source>
</evidence>
<keyword evidence="3" id="KW-1185">Reference proteome</keyword>
<sequence length="215" mass="23021">MEAALPSNPNPPPLIESLDPHPPHSETLPSYDFNPPPLAEILASDSNGPPKPPLTETLVSDAQNPFPNPQAATEKTTSRCRRHSRWDPQPESENLSGGGKTEYIALEEGGVRHGCGLGYVREAVMVKHEQEQNSTDFITIMASDNPKAVEAEPPPSSWKERIVFPTLLVGILGGGAGLVSKHRKVMGLPTSCVTDAANFAIVTACSCVKLEKGIK</sequence>
<dbReference type="STRING" id="106549.A0A540LQ82"/>
<gene>
    <name evidence="2" type="ORF">C1H46_025778</name>
</gene>
<evidence type="ECO:0000256" key="1">
    <source>
        <dbReference type="SAM" id="MobiDB-lite"/>
    </source>
</evidence>
<feature type="compositionally biased region" description="Polar residues" evidence="1">
    <location>
        <begin position="57"/>
        <end position="75"/>
    </location>
</feature>
<proteinExistence type="predicted"/>
<dbReference type="EMBL" id="VIEB01000504">
    <property type="protein sequence ID" value="TQD88646.1"/>
    <property type="molecule type" value="Genomic_DNA"/>
</dbReference>
<accession>A0A540LQ82</accession>
<reference evidence="2 3" key="1">
    <citation type="journal article" date="2019" name="G3 (Bethesda)">
        <title>Sequencing of a Wild Apple (Malus baccata) Genome Unravels the Differences Between Cultivated and Wild Apple Species Regarding Disease Resistance and Cold Tolerance.</title>
        <authorList>
            <person name="Chen X."/>
        </authorList>
    </citation>
    <scope>NUCLEOTIDE SEQUENCE [LARGE SCALE GENOMIC DNA]</scope>
    <source>
        <strain evidence="3">cv. Shandingzi</strain>
        <tissue evidence="2">Leaves</tissue>
    </source>
</reference>
<evidence type="ECO:0000313" key="3">
    <source>
        <dbReference type="Proteomes" id="UP000315295"/>
    </source>
</evidence>
<name>A0A540LQ82_MALBA</name>
<organism evidence="2 3">
    <name type="scientific">Malus baccata</name>
    <name type="common">Siberian crab apple</name>
    <name type="synonym">Pyrus baccata</name>
    <dbReference type="NCBI Taxonomy" id="106549"/>
    <lineage>
        <taxon>Eukaryota</taxon>
        <taxon>Viridiplantae</taxon>
        <taxon>Streptophyta</taxon>
        <taxon>Embryophyta</taxon>
        <taxon>Tracheophyta</taxon>
        <taxon>Spermatophyta</taxon>
        <taxon>Magnoliopsida</taxon>
        <taxon>eudicotyledons</taxon>
        <taxon>Gunneridae</taxon>
        <taxon>Pentapetalae</taxon>
        <taxon>rosids</taxon>
        <taxon>fabids</taxon>
        <taxon>Rosales</taxon>
        <taxon>Rosaceae</taxon>
        <taxon>Amygdaloideae</taxon>
        <taxon>Maleae</taxon>
        <taxon>Malus</taxon>
    </lineage>
</organism>
<dbReference type="Proteomes" id="UP000315295">
    <property type="component" value="Unassembled WGS sequence"/>
</dbReference>
<feature type="region of interest" description="Disordered" evidence="1">
    <location>
        <begin position="1"/>
        <end position="98"/>
    </location>
</feature>
<comment type="caution">
    <text evidence="2">The sequence shown here is derived from an EMBL/GenBank/DDBJ whole genome shotgun (WGS) entry which is preliminary data.</text>
</comment>